<proteinExistence type="predicted"/>
<keyword evidence="2" id="KW-1185">Reference proteome</keyword>
<dbReference type="Proteomes" id="UP000526307">
    <property type="component" value="Unassembled WGS sequence"/>
</dbReference>
<reference evidence="1 2" key="1">
    <citation type="submission" date="2020-06" db="EMBL/GenBank/DDBJ databases">
        <title>Mogibacterium timidum strain W9173 genomic sequence.</title>
        <authorList>
            <person name="Wade W.G."/>
            <person name="Johnston C.D."/>
            <person name="Chen T."/>
            <person name="Dewhirst F.E."/>
        </authorList>
    </citation>
    <scope>NUCLEOTIDE SEQUENCE [LARGE SCALE GENOMIC DNA]</scope>
    <source>
        <strain evidence="1 2">W9173</strain>
    </source>
</reference>
<name>A0A7Y9B157_9FIRM</name>
<organism evidence="1 2">
    <name type="scientific">Mogibacterium timidum</name>
    <dbReference type="NCBI Taxonomy" id="35519"/>
    <lineage>
        <taxon>Bacteria</taxon>
        <taxon>Bacillati</taxon>
        <taxon>Bacillota</taxon>
        <taxon>Clostridia</taxon>
        <taxon>Peptostreptococcales</taxon>
        <taxon>Anaerovoracaceae</taxon>
        <taxon>Mogibacterium</taxon>
    </lineage>
</organism>
<dbReference type="PANTHER" id="PTHR40056:SF1">
    <property type="entry name" value="DUF1836 DOMAIN-CONTAINING PROTEIN"/>
    <property type="match status" value="1"/>
</dbReference>
<dbReference type="EMBL" id="JABXYR010000002">
    <property type="protein sequence ID" value="NWO23570.1"/>
    <property type="molecule type" value="Genomic_DNA"/>
</dbReference>
<dbReference type="InterPro" id="IPR014975">
    <property type="entry name" value="DUF1836"/>
</dbReference>
<evidence type="ECO:0000313" key="2">
    <source>
        <dbReference type="Proteomes" id="UP000526307"/>
    </source>
</evidence>
<comment type="caution">
    <text evidence="1">The sequence shown here is derived from an EMBL/GenBank/DDBJ whole genome shotgun (WGS) entry which is preliminary data.</text>
</comment>
<gene>
    <name evidence="1" type="ORF">HW270_05775</name>
</gene>
<dbReference type="Pfam" id="PF08876">
    <property type="entry name" value="DUF1836"/>
    <property type="match status" value="1"/>
</dbReference>
<evidence type="ECO:0000313" key="1">
    <source>
        <dbReference type="EMBL" id="NWO23570.1"/>
    </source>
</evidence>
<dbReference type="PANTHER" id="PTHR40056">
    <property type="entry name" value="HYPOTHETICAL CYTOSOLIC PROTEIN"/>
    <property type="match status" value="1"/>
</dbReference>
<sequence>MPERIKELIYRLEHSRPENWDKIPDIDLYMDQIIGYMKRQHIGLEFDGDESLTPAMINNYMKSDLLPRAHGKKYDREHIGYLTAICLLKQVMSVKEAGVLLESEMDHMDVEHFYEEYCRTVDAEYSSMADKVRECKDRETATRMALELAVTVYASMLACKELIAYIDEAAGKADGADKSEK</sequence>
<accession>A0A7Y9B157</accession>
<protein>
    <submittedName>
        <fullName evidence="1">DUF1836 domain-containing protein</fullName>
    </submittedName>
</protein>
<dbReference type="RefSeq" id="WP_009643657.1">
    <property type="nucleotide sequence ID" value="NZ_CAUTAN010000022.1"/>
</dbReference>
<dbReference type="AlphaFoldDB" id="A0A7Y9B157"/>